<organism evidence="3 4">
    <name type="scientific">Pythium oligandrum</name>
    <name type="common">Mycoparasitic fungus</name>
    <dbReference type="NCBI Taxonomy" id="41045"/>
    <lineage>
        <taxon>Eukaryota</taxon>
        <taxon>Sar</taxon>
        <taxon>Stramenopiles</taxon>
        <taxon>Oomycota</taxon>
        <taxon>Peronosporomycetes</taxon>
        <taxon>Pythiales</taxon>
        <taxon>Pythiaceae</taxon>
        <taxon>Pythium</taxon>
    </lineage>
</organism>
<reference evidence="3" key="1">
    <citation type="submission" date="2019-03" db="EMBL/GenBank/DDBJ databases">
        <title>Long read genome sequence of the mycoparasitic Pythium oligandrum ATCC 38472 isolated from sugarbeet rhizosphere.</title>
        <authorList>
            <person name="Gaulin E."/>
        </authorList>
    </citation>
    <scope>NUCLEOTIDE SEQUENCE</scope>
    <source>
        <strain evidence="3">ATCC 38472_TT</strain>
    </source>
</reference>
<comment type="caution">
    <text evidence="3">The sequence shown here is derived from an EMBL/GenBank/DDBJ whole genome shotgun (WGS) entry which is preliminary data.</text>
</comment>
<evidence type="ECO:0000259" key="2">
    <source>
        <dbReference type="PROSITE" id="PS50011"/>
    </source>
</evidence>
<dbReference type="Gene3D" id="1.10.510.10">
    <property type="entry name" value="Transferase(Phosphotransferase) domain 1"/>
    <property type="match status" value="1"/>
</dbReference>
<evidence type="ECO:0000313" key="3">
    <source>
        <dbReference type="EMBL" id="TMW64208.1"/>
    </source>
</evidence>
<dbReference type="SUPFAM" id="SSF56112">
    <property type="entry name" value="Protein kinase-like (PK-like)"/>
    <property type="match status" value="1"/>
</dbReference>
<sequence length="432" mass="48729">MSERQVRVGSPSVAAGRLGSICTAFLTETSQLGAVEVVPVENNAEWVHTVLDDELQRVRGQLRHPHVFCYDAVQVASDQSVQLIAHQSVSMSLLSVIRSFTRLHPLVVRTYMRSIISGIEALNQHKLTADGLSLASVFLSEGRIQVAGWFPPVSCLRKLQEQHVLDTNQLALSVLRRGTSTSSSARDIRSVAYVLVEMITGLPVRGARMDDDTLIQQLDPTSLEHAFLLELLQPSTSFKSLRTHPYLQGNAVSALSPNPSTDIVLPLVEKELGRCQELHRQYTRELRAWTSQFEKRYQRKPRRDERPPGMQRAQVRCRTIHTRIQELQRHQRLLAPENGEEGNHAAEEEVHEMKLAPLPILNVPERDENSSDARRRSPAQNAFLDRLSDPNKGSFQDEDSVDESIVASRERAHKLLHQRKDVMEVISGLEQQ</sequence>
<feature type="region of interest" description="Disordered" evidence="1">
    <location>
        <begin position="295"/>
        <end position="316"/>
    </location>
</feature>
<protein>
    <recommendedName>
        <fullName evidence="2">Protein kinase domain-containing protein</fullName>
    </recommendedName>
</protein>
<dbReference type="InterPro" id="IPR011009">
    <property type="entry name" value="Kinase-like_dom_sf"/>
</dbReference>
<feature type="region of interest" description="Disordered" evidence="1">
    <location>
        <begin position="352"/>
        <end position="402"/>
    </location>
</feature>
<keyword evidence="4" id="KW-1185">Reference proteome</keyword>
<evidence type="ECO:0000313" key="4">
    <source>
        <dbReference type="Proteomes" id="UP000794436"/>
    </source>
</evidence>
<dbReference type="PROSITE" id="PS50011">
    <property type="entry name" value="PROTEIN_KINASE_DOM"/>
    <property type="match status" value="1"/>
</dbReference>
<evidence type="ECO:0000256" key="1">
    <source>
        <dbReference type="SAM" id="MobiDB-lite"/>
    </source>
</evidence>
<name>A0A8K1CKV1_PYTOL</name>
<dbReference type="OrthoDB" id="166624at2759"/>
<feature type="domain" description="Protein kinase" evidence="2">
    <location>
        <begin position="7"/>
        <end position="293"/>
    </location>
</feature>
<dbReference type="InterPro" id="IPR000719">
    <property type="entry name" value="Prot_kinase_dom"/>
</dbReference>
<dbReference type="EMBL" id="SPLM01000040">
    <property type="protein sequence ID" value="TMW64208.1"/>
    <property type="molecule type" value="Genomic_DNA"/>
</dbReference>
<proteinExistence type="predicted"/>
<dbReference type="AlphaFoldDB" id="A0A8K1CKV1"/>
<accession>A0A8K1CKV1</accession>
<dbReference type="GO" id="GO:0005524">
    <property type="term" value="F:ATP binding"/>
    <property type="evidence" value="ECO:0007669"/>
    <property type="project" value="InterPro"/>
</dbReference>
<dbReference type="Proteomes" id="UP000794436">
    <property type="component" value="Unassembled WGS sequence"/>
</dbReference>
<gene>
    <name evidence="3" type="ORF">Poli38472_012830</name>
</gene>
<feature type="compositionally biased region" description="Basic and acidic residues" evidence="1">
    <location>
        <begin position="364"/>
        <end position="375"/>
    </location>
</feature>
<dbReference type="SMART" id="SM00220">
    <property type="entry name" value="S_TKc"/>
    <property type="match status" value="1"/>
</dbReference>
<dbReference type="GO" id="GO:0004672">
    <property type="term" value="F:protein kinase activity"/>
    <property type="evidence" value="ECO:0007669"/>
    <property type="project" value="InterPro"/>
</dbReference>